<dbReference type="SUPFAM" id="SSF52540">
    <property type="entry name" value="P-loop containing nucleoside triphosphate hydrolases"/>
    <property type="match status" value="1"/>
</dbReference>
<keyword evidence="2" id="KW-1185">Reference proteome</keyword>
<dbReference type="EMBL" id="SDPT01000001">
    <property type="protein sequence ID" value="RXZ35279.1"/>
    <property type="molecule type" value="Genomic_DNA"/>
</dbReference>
<dbReference type="OrthoDB" id="7390113at2"/>
<sequence>MMQLDLPLGQPVGARADEFLVSDINAHAVHHLEHWGTWPVMAALLVGPRKSGRSLLARLFALRTGGTVIDDAERQSEVDIFHAWNRAQAERRPLLVVADAPPPAWDVRLPDLRSRIGATPVLALGLPDARLVASLLDYLLERRELVAGPGLIDWITRRVEPSYISVLGVVEALEEDAMVRQNRRLSIATARPVLTKAGLVPNAPPASVEQEGA</sequence>
<dbReference type="RefSeq" id="WP_129341049.1">
    <property type="nucleotide sequence ID" value="NZ_JACIDD010000001.1"/>
</dbReference>
<proteinExistence type="predicted"/>
<evidence type="ECO:0000313" key="1">
    <source>
        <dbReference type="EMBL" id="RXZ35279.1"/>
    </source>
</evidence>
<dbReference type="InterPro" id="IPR027417">
    <property type="entry name" value="P-loop_NTPase"/>
</dbReference>
<name>A0A4Q2IWZ4_9SPHN</name>
<accession>A0A4Q2IWZ4</accession>
<protein>
    <submittedName>
        <fullName evidence="1">Chromosomal replication initiator DnaA</fullName>
    </submittedName>
</protein>
<organism evidence="1 2">
    <name type="scientific">Sphingomonas desiccabilis</name>
    <dbReference type="NCBI Taxonomy" id="429134"/>
    <lineage>
        <taxon>Bacteria</taxon>
        <taxon>Pseudomonadati</taxon>
        <taxon>Pseudomonadota</taxon>
        <taxon>Alphaproteobacteria</taxon>
        <taxon>Sphingomonadales</taxon>
        <taxon>Sphingomonadaceae</taxon>
        <taxon>Sphingomonas</taxon>
    </lineage>
</organism>
<dbReference type="Gene3D" id="1.10.8.60">
    <property type="match status" value="1"/>
</dbReference>
<dbReference type="AlphaFoldDB" id="A0A4Q2IWZ4"/>
<dbReference type="Proteomes" id="UP000292347">
    <property type="component" value="Unassembled WGS sequence"/>
</dbReference>
<gene>
    <name evidence="1" type="ORF">EO081_06530</name>
</gene>
<comment type="caution">
    <text evidence="1">The sequence shown here is derived from an EMBL/GenBank/DDBJ whole genome shotgun (WGS) entry which is preliminary data.</text>
</comment>
<reference evidence="1 2" key="1">
    <citation type="submission" date="2019-01" db="EMBL/GenBank/DDBJ databases">
        <title>Sphingomonas mucosissima sp. nov. and Sphingomonas desiccabilis sp. nov., from biological soil crusts in the Colorado Plateau, USA.</title>
        <authorList>
            <person name="Zhu D."/>
        </authorList>
    </citation>
    <scope>NUCLEOTIDE SEQUENCE [LARGE SCALE GENOMIC DNA]</scope>
    <source>
        <strain evidence="1 2">CP1D</strain>
    </source>
</reference>
<evidence type="ECO:0000313" key="2">
    <source>
        <dbReference type="Proteomes" id="UP000292347"/>
    </source>
</evidence>